<feature type="domain" description="HTH CENPB-type" evidence="2">
    <location>
        <begin position="33"/>
        <end position="104"/>
    </location>
</feature>
<accession>A0AAV7JL15</accession>
<reference evidence="3 4" key="1">
    <citation type="journal article" date="2023" name="BMC Biol.">
        <title>The compact genome of the sponge Oopsacas minuta (Hexactinellida) is lacking key metazoan core genes.</title>
        <authorList>
            <person name="Santini S."/>
            <person name="Schenkelaars Q."/>
            <person name="Jourda C."/>
            <person name="Duchesne M."/>
            <person name="Belahbib H."/>
            <person name="Rocher C."/>
            <person name="Selva M."/>
            <person name="Riesgo A."/>
            <person name="Vervoort M."/>
            <person name="Leys S.P."/>
            <person name="Kodjabachian L."/>
            <person name="Le Bivic A."/>
            <person name="Borchiellini C."/>
            <person name="Claverie J.M."/>
            <person name="Renard E."/>
        </authorList>
    </citation>
    <scope>NUCLEOTIDE SEQUENCE [LARGE SCALE GENOMIC DNA]</scope>
    <source>
        <strain evidence="3">SPO-2</strain>
    </source>
</reference>
<dbReference type="PANTHER" id="PTHR19303">
    <property type="entry name" value="TRANSPOSON"/>
    <property type="match status" value="1"/>
</dbReference>
<dbReference type="PROSITE" id="PS51253">
    <property type="entry name" value="HTH_CENPB"/>
    <property type="match status" value="1"/>
</dbReference>
<dbReference type="InterPro" id="IPR006600">
    <property type="entry name" value="HTH_CenpB_DNA-bd_dom"/>
</dbReference>
<dbReference type="Gene3D" id="1.10.10.60">
    <property type="entry name" value="Homeodomain-like"/>
    <property type="match status" value="1"/>
</dbReference>
<dbReference type="InterPro" id="IPR009057">
    <property type="entry name" value="Homeodomain-like_sf"/>
</dbReference>
<dbReference type="Proteomes" id="UP001165289">
    <property type="component" value="Unassembled WGS sequence"/>
</dbReference>
<dbReference type="SMART" id="SM00674">
    <property type="entry name" value="CENPB"/>
    <property type="match status" value="1"/>
</dbReference>
<sequence>MSSTKSRKNLTFSQKLEILKEELGTLAKNNPHHTDKRVKSENEDLDEKLWEWFVATRSKKIPVSGPILQEKALDIATELEKTDFKAANDWLEKFHLRYNVNFQVLSGERAGIDQAVVKNWKQRLDSLINEYSPDDIFNFDETGLFYKALPTNSLVQKRDSSHGNKVPKERFTIFLCFNMSVTEKFIPLIIGKIKKPDASTTSSLSQCCL</sequence>
<evidence type="ECO:0000313" key="4">
    <source>
        <dbReference type="Proteomes" id="UP001165289"/>
    </source>
</evidence>
<dbReference type="SUPFAM" id="SSF46689">
    <property type="entry name" value="Homeodomain-like"/>
    <property type="match status" value="1"/>
</dbReference>
<name>A0AAV7JL15_9METZ</name>
<dbReference type="AlphaFoldDB" id="A0AAV7JL15"/>
<comment type="caution">
    <text evidence="3">The sequence shown here is derived from an EMBL/GenBank/DDBJ whole genome shotgun (WGS) entry which is preliminary data.</text>
</comment>
<evidence type="ECO:0000313" key="3">
    <source>
        <dbReference type="EMBL" id="KAI6649591.1"/>
    </source>
</evidence>
<gene>
    <name evidence="3" type="ORF">LOD99_6757</name>
</gene>
<dbReference type="EMBL" id="JAKMXF010000320">
    <property type="protein sequence ID" value="KAI6649591.1"/>
    <property type="molecule type" value="Genomic_DNA"/>
</dbReference>
<dbReference type="PANTHER" id="PTHR19303:SF73">
    <property type="entry name" value="PROTEIN PDC2"/>
    <property type="match status" value="1"/>
</dbReference>
<dbReference type="InterPro" id="IPR050863">
    <property type="entry name" value="CenT-Element_Derived"/>
</dbReference>
<protein>
    <submittedName>
        <fullName evidence="3">Tigger transposable element-derived protein 6-like</fullName>
    </submittedName>
</protein>
<dbReference type="GO" id="GO:0005634">
    <property type="term" value="C:nucleus"/>
    <property type="evidence" value="ECO:0007669"/>
    <property type="project" value="TreeGrafter"/>
</dbReference>
<dbReference type="Pfam" id="PF03221">
    <property type="entry name" value="HTH_Tnp_Tc5"/>
    <property type="match status" value="1"/>
</dbReference>
<evidence type="ECO:0000256" key="1">
    <source>
        <dbReference type="ARBA" id="ARBA00023125"/>
    </source>
</evidence>
<proteinExistence type="predicted"/>
<keyword evidence="4" id="KW-1185">Reference proteome</keyword>
<evidence type="ECO:0000259" key="2">
    <source>
        <dbReference type="PROSITE" id="PS51253"/>
    </source>
</evidence>
<keyword evidence="1" id="KW-0238">DNA-binding</keyword>
<organism evidence="3 4">
    <name type="scientific">Oopsacas minuta</name>
    <dbReference type="NCBI Taxonomy" id="111878"/>
    <lineage>
        <taxon>Eukaryota</taxon>
        <taxon>Metazoa</taxon>
        <taxon>Porifera</taxon>
        <taxon>Hexactinellida</taxon>
        <taxon>Hexasterophora</taxon>
        <taxon>Lyssacinosida</taxon>
        <taxon>Leucopsacidae</taxon>
        <taxon>Oopsacas</taxon>
    </lineage>
</organism>
<dbReference type="GO" id="GO:0003677">
    <property type="term" value="F:DNA binding"/>
    <property type="evidence" value="ECO:0007669"/>
    <property type="project" value="UniProtKB-KW"/>
</dbReference>